<evidence type="ECO:0000313" key="2">
    <source>
        <dbReference type="EMBL" id="AOM83805.1"/>
    </source>
</evidence>
<keyword evidence="3" id="KW-1185">Reference proteome</keyword>
<sequence length="130" mass="14134">MRSYAKALLITAAIFGLVGVFIGSHMAGAGSYELRTFHAHMLVSGFLTTLAWGIFYLACNPNMPKLTAVHVWTAIIGSVSLNLGMLLYQVNPLGLPETFTLIFYIVGGSVYLISFVAFLIITLKLKTTET</sequence>
<keyword evidence="1" id="KW-1133">Transmembrane helix</keyword>
<name>A0A1D7QXR8_9BACI</name>
<keyword evidence="1" id="KW-0812">Transmembrane</keyword>
<feature type="transmembrane region" description="Helical" evidence="1">
    <location>
        <begin position="102"/>
        <end position="123"/>
    </location>
</feature>
<reference evidence="2 3" key="1">
    <citation type="submission" date="2015-08" db="EMBL/GenBank/DDBJ databases">
        <title>The complete genome sequence of Bacillus beveridgei MLTeJB.</title>
        <authorList>
            <person name="Hanson T.E."/>
            <person name="Mesa C."/>
            <person name="Basesman S.M."/>
            <person name="Oremland R.S."/>
        </authorList>
    </citation>
    <scope>NUCLEOTIDE SEQUENCE [LARGE SCALE GENOMIC DNA]</scope>
    <source>
        <strain evidence="2 3">MLTeJB</strain>
    </source>
</reference>
<evidence type="ECO:0000256" key="1">
    <source>
        <dbReference type="SAM" id="Phobius"/>
    </source>
</evidence>
<dbReference type="KEGG" id="bbev:BBEV_2465"/>
<accession>A0A1D7QXR8</accession>
<dbReference type="Proteomes" id="UP000094463">
    <property type="component" value="Chromosome"/>
</dbReference>
<organism evidence="2 3">
    <name type="scientific">Salisediminibacterium beveridgei</name>
    <dbReference type="NCBI Taxonomy" id="632773"/>
    <lineage>
        <taxon>Bacteria</taxon>
        <taxon>Bacillati</taxon>
        <taxon>Bacillota</taxon>
        <taxon>Bacilli</taxon>
        <taxon>Bacillales</taxon>
        <taxon>Bacillaceae</taxon>
        <taxon>Salisediminibacterium</taxon>
    </lineage>
</organism>
<dbReference type="OrthoDB" id="2452746at2"/>
<dbReference type="RefSeq" id="WP_069365747.1">
    <property type="nucleotide sequence ID" value="NZ_CP012502.1"/>
</dbReference>
<protein>
    <recommendedName>
        <fullName evidence="4">Cytochrome C and Quinol oxidase polypeptide I</fullName>
    </recommendedName>
</protein>
<keyword evidence="1" id="KW-0472">Membrane</keyword>
<gene>
    <name evidence="2" type="ORF">BBEV_2465</name>
</gene>
<dbReference type="EMBL" id="CP012502">
    <property type="protein sequence ID" value="AOM83805.1"/>
    <property type="molecule type" value="Genomic_DNA"/>
</dbReference>
<evidence type="ECO:0000313" key="3">
    <source>
        <dbReference type="Proteomes" id="UP000094463"/>
    </source>
</evidence>
<dbReference type="STRING" id="632773.BBEV_2465"/>
<dbReference type="AlphaFoldDB" id="A0A1D7QXR8"/>
<evidence type="ECO:0008006" key="4">
    <source>
        <dbReference type="Google" id="ProtNLM"/>
    </source>
</evidence>
<feature type="transmembrane region" description="Helical" evidence="1">
    <location>
        <begin position="39"/>
        <end position="59"/>
    </location>
</feature>
<proteinExistence type="predicted"/>
<feature type="transmembrane region" description="Helical" evidence="1">
    <location>
        <begin position="71"/>
        <end position="90"/>
    </location>
</feature>
<dbReference type="PATRIC" id="fig|632773.3.peg.2576"/>